<name>A0A194X8T6_MOLSC</name>
<feature type="compositionally biased region" description="Acidic residues" evidence="1">
    <location>
        <begin position="102"/>
        <end position="119"/>
    </location>
</feature>
<dbReference type="InParanoid" id="A0A194X8T6"/>
<evidence type="ECO:0000313" key="3">
    <source>
        <dbReference type="EMBL" id="KUJ16529.1"/>
    </source>
</evidence>
<dbReference type="PROSITE" id="PS50172">
    <property type="entry name" value="BRCT"/>
    <property type="match status" value="1"/>
</dbReference>
<evidence type="ECO:0000259" key="2">
    <source>
        <dbReference type="PROSITE" id="PS50172"/>
    </source>
</evidence>
<dbReference type="GeneID" id="28829652"/>
<dbReference type="Proteomes" id="UP000070700">
    <property type="component" value="Unassembled WGS sequence"/>
</dbReference>
<dbReference type="KEGG" id="psco:LY89DRAFT_734629"/>
<dbReference type="InterPro" id="IPR001357">
    <property type="entry name" value="BRCT_dom"/>
</dbReference>
<protein>
    <recommendedName>
        <fullName evidence="2">BRCT domain-containing protein</fullName>
    </recommendedName>
</protein>
<dbReference type="AlphaFoldDB" id="A0A194X8T6"/>
<feature type="region of interest" description="Disordered" evidence="1">
    <location>
        <begin position="99"/>
        <end position="176"/>
    </location>
</feature>
<dbReference type="OrthoDB" id="10596942at2759"/>
<keyword evidence="4" id="KW-1185">Reference proteome</keyword>
<accession>A0A194X8T6</accession>
<organism evidence="3 4">
    <name type="scientific">Mollisia scopiformis</name>
    <name type="common">Conifer needle endophyte fungus</name>
    <name type="synonym">Phialocephala scopiformis</name>
    <dbReference type="NCBI Taxonomy" id="149040"/>
    <lineage>
        <taxon>Eukaryota</taxon>
        <taxon>Fungi</taxon>
        <taxon>Dikarya</taxon>
        <taxon>Ascomycota</taxon>
        <taxon>Pezizomycotina</taxon>
        <taxon>Leotiomycetes</taxon>
        <taxon>Helotiales</taxon>
        <taxon>Mollisiaceae</taxon>
        <taxon>Mollisia</taxon>
    </lineage>
</organism>
<dbReference type="EMBL" id="KQ947416">
    <property type="protein sequence ID" value="KUJ16529.1"/>
    <property type="molecule type" value="Genomic_DNA"/>
</dbReference>
<dbReference type="RefSeq" id="XP_018070884.1">
    <property type="nucleotide sequence ID" value="XM_018219926.1"/>
</dbReference>
<feature type="domain" description="BRCT" evidence="2">
    <location>
        <begin position="197"/>
        <end position="280"/>
    </location>
</feature>
<evidence type="ECO:0000313" key="4">
    <source>
        <dbReference type="Proteomes" id="UP000070700"/>
    </source>
</evidence>
<reference evidence="3 4" key="1">
    <citation type="submission" date="2015-10" db="EMBL/GenBank/DDBJ databases">
        <title>Full genome of DAOMC 229536 Phialocephala scopiformis, a fungal endophyte of spruce producing the potent anti-insectan compound rugulosin.</title>
        <authorList>
            <consortium name="DOE Joint Genome Institute"/>
            <person name="Walker A.K."/>
            <person name="Frasz S.L."/>
            <person name="Seifert K.A."/>
            <person name="Miller J.D."/>
            <person name="Mondo S.J."/>
            <person name="Labutti K."/>
            <person name="Lipzen A."/>
            <person name="Dockter R."/>
            <person name="Kennedy M."/>
            <person name="Grigoriev I.V."/>
            <person name="Spatafora J.W."/>
        </authorList>
    </citation>
    <scope>NUCLEOTIDE SEQUENCE [LARGE SCALE GENOMIC DNA]</scope>
    <source>
        <strain evidence="3 4">CBS 120377</strain>
    </source>
</reference>
<proteinExistence type="predicted"/>
<feature type="compositionally biased region" description="Acidic residues" evidence="1">
    <location>
        <begin position="127"/>
        <end position="140"/>
    </location>
</feature>
<gene>
    <name evidence="3" type="ORF">LY89DRAFT_734629</name>
</gene>
<evidence type="ECO:0000256" key="1">
    <source>
        <dbReference type="SAM" id="MobiDB-lite"/>
    </source>
</evidence>
<sequence>MPVTFPAGKIYLVHRSDYASHAEEGKITEIYGCYTTLVEATKRARAEVRALERECTPMRKMNVEYDPLFGAMVWVHDGGYADIEKSLISVQKMDIERYSEGEASDDEDFDDGDDEEPDSEGLGLQLESDEESEEEEEPEPESIIGIDPRPPLAPFSAHRQRQQDHEPTQTNNEPARVRTLYTPEAYPPPPPARVPARQIQRLAGRVFATAGTQRPLNRAAINSLIRTHGGTVVPLLPIRDQIQFVVLGDDVSVQMLNEMGEKGIAAMRQDQLLEILGVGG</sequence>